<dbReference type="HOGENOM" id="CLU_039543_0_0_1"/>
<dbReference type="RefSeq" id="XP_007313163.1">
    <property type="nucleotide sequence ID" value="XM_007313101.1"/>
</dbReference>
<sequence length="523" mass="59607">MTDINYAKANITDDLTDDIISSEDVTDPGNFDTKNVKSIWRLHLKITDIKKDRLRWNKEWEKALKSLESSDVYRVMSSAWKTVGARERALLETTRAMVLKVQTGAATVTGDIMERDDFKNIWFLLEESERKRHILEGLQGACNHAAWGEDSRALCPELTASALLKARGQEFLDLLAQFLQAKKSSKPSAPFSIPSTWWDHAIDNAPQPLPERDEFAYECLTLIRNEFIGRFVLHTSASILHDIVVGSAGMDPIINATENTDGTFARGMAYAMKGVRDKPLIRCENCTKTPEELGNVRFMVCSICRIKLKFDIHYCSQKCQKADWPKHKQHCGKEKKSKGLQGTVGDRFWAFPHIPDSCRDIPEGPDGHITMESIDAGTPQYKRSKSLQRQVAMIEEDKDTDYFLFNSSGQPIRFTIRDMFAKMNFRILRRMAMSTANKEGLEAMAEYMIKYMRDLPGLSRYTIVKQLCAEYGEDTKEKLTRWEKRSVEMGKKSTLVESMSQGMSAMGPQLMNFTPSKKYNKGH</sequence>
<dbReference type="Proteomes" id="UP000008064">
    <property type="component" value="Unassembled WGS sequence"/>
</dbReference>
<evidence type="ECO:0000256" key="4">
    <source>
        <dbReference type="PROSITE-ProRule" id="PRU00134"/>
    </source>
</evidence>
<dbReference type="InterPro" id="IPR002893">
    <property type="entry name" value="Znf_MYND"/>
</dbReference>
<dbReference type="AlphaFoldDB" id="F8NFS1"/>
<reference evidence="7" key="1">
    <citation type="journal article" date="2011" name="Science">
        <title>The plant cell wall-decomposing machinery underlies the functional diversity of forest fungi.</title>
        <authorList>
            <person name="Eastwood D.C."/>
            <person name="Floudas D."/>
            <person name="Binder M."/>
            <person name="Majcherczyk A."/>
            <person name="Schneider P."/>
            <person name="Aerts A."/>
            <person name="Asiegbu F.O."/>
            <person name="Baker S.E."/>
            <person name="Barry K."/>
            <person name="Bendiksby M."/>
            <person name="Blumentritt M."/>
            <person name="Coutinho P.M."/>
            <person name="Cullen D."/>
            <person name="de Vries R.P."/>
            <person name="Gathman A."/>
            <person name="Goodell B."/>
            <person name="Henrissat B."/>
            <person name="Ihrmark K."/>
            <person name="Kauserud H."/>
            <person name="Kohler A."/>
            <person name="LaButti K."/>
            <person name="Lapidus A."/>
            <person name="Lavin J.L."/>
            <person name="Lee Y.-H."/>
            <person name="Lindquist E."/>
            <person name="Lilly W."/>
            <person name="Lucas S."/>
            <person name="Morin E."/>
            <person name="Murat C."/>
            <person name="Oguiza J.A."/>
            <person name="Park J."/>
            <person name="Pisabarro A.G."/>
            <person name="Riley R."/>
            <person name="Rosling A."/>
            <person name="Salamov A."/>
            <person name="Schmidt O."/>
            <person name="Schmutz J."/>
            <person name="Skrede I."/>
            <person name="Stenlid J."/>
            <person name="Wiebenga A."/>
            <person name="Xie X."/>
            <person name="Kuees U."/>
            <person name="Hibbett D.S."/>
            <person name="Hoffmeister D."/>
            <person name="Hoegberg N."/>
            <person name="Martin F."/>
            <person name="Grigoriev I.V."/>
            <person name="Watkinson S.C."/>
        </authorList>
    </citation>
    <scope>NUCLEOTIDE SEQUENCE [LARGE SCALE GENOMIC DNA]</scope>
    <source>
        <strain evidence="7">S7.9</strain>
    </source>
</reference>
<evidence type="ECO:0000313" key="6">
    <source>
        <dbReference type="EMBL" id="EGO31279.1"/>
    </source>
</evidence>
<evidence type="ECO:0000256" key="2">
    <source>
        <dbReference type="ARBA" id="ARBA00022771"/>
    </source>
</evidence>
<keyword evidence="3" id="KW-0862">Zinc</keyword>
<accession>F8NFS1</accession>
<dbReference type="SUPFAM" id="SSF144232">
    <property type="entry name" value="HIT/MYND zinc finger-like"/>
    <property type="match status" value="1"/>
</dbReference>
<organism evidence="7">
    <name type="scientific">Serpula lacrymans var. lacrymans (strain S7.9)</name>
    <name type="common">Dry rot fungus</name>
    <dbReference type="NCBI Taxonomy" id="578457"/>
    <lineage>
        <taxon>Eukaryota</taxon>
        <taxon>Fungi</taxon>
        <taxon>Dikarya</taxon>
        <taxon>Basidiomycota</taxon>
        <taxon>Agaricomycotina</taxon>
        <taxon>Agaricomycetes</taxon>
        <taxon>Agaricomycetidae</taxon>
        <taxon>Boletales</taxon>
        <taxon>Coniophorineae</taxon>
        <taxon>Serpulaceae</taxon>
        <taxon>Serpula</taxon>
    </lineage>
</organism>
<keyword evidence="1" id="KW-0479">Metal-binding</keyword>
<dbReference type="KEGG" id="sla:SERLADRAFT_412668"/>
<dbReference type="EMBL" id="GL945428">
    <property type="protein sequence ID" value="EGO31279.1"/>
    <property type="molecule type" value="Genomic_DNA"/>
</dbReference>
<dbReference type="PROSITE" id="PS50865">
    <property type="entry name" value="ZF_MYND_2"/>
    <property type="match status" value="1"/>
</dbReference>
<keyword evidence="2 4" id="KW-0863">Zinc-finger</keyword>
<dbReference type="Pfam" id="PF01753">
    <property type="entry name" value="zf-MYND"/>
    <property type="match status" value="1"/>
</dbReference>
<evidence type="ECO:0000313" key="7">
    <source>
        <dbReference type="Proteomes" id="UP000008064"/>
    </source>
</evidence>
<evidence type="ECO:0000256" key="3">
    <source>
        <dbReference type="ARBA" id="ARBA00022833"/>
    </source>
</evidence>
<dbReference type="GO" id="GO:0008270">
    <property type="term" value="F:zinc ion binding"/>
    <property type="evidence" value="ECO:0007669"/>
    <property type="project" value="UniProtKB-KW"/>
</dbReference>
<evidence type="ECO:0000259" key="5">
    <source>
        <dbReference type="PROSITE" id="PS50865"/>
    </source>
</evidence>
<dbReference type="OrthoDB" id="5231159at2759"/>
<dbReference type="GeneID" id="18813077"/>
<gene>
    <name evidence="6" type="ORF">SERLADRAFT_412668</name>
</gene>
<dbReference type="Gene3D" id="6.10.140.2220">
    <property type="match status" value="1"/>
</dbReference>
<evidence type="ECO:0000256" key="1">
    <source>
        <dbReference type="ARBA" id="ARBA00022723"/>
    </source>
</evidence>
<protein>
    <recommendedName>
        <fullName evidence="5">MYND-type domain-containing protein</fullName>
    </recommendedName>
</protein>
<name>F8NFS1_SERL9</name>
<proteinExistence type="predicted"/>
<feature type="domain" description="MYND-type" evidence="5">
    <location>
        <begin position="283"/>
        <end position="331"/>
    </location>
</feature>